<reference evidence="1 2" key="1">
    <citation type="journal article" date="2021" name="BMC Genomics">
        <title>Datura genome reveals duplications of psychoactive alkaloid biosynthetic genes and high mutation rate following tissue culture.</title>
        <authorList>
            <person name="Rajewski A."/>
            <person name="Carter-House D."/>
            <person name="Stajich J."/>
            <person name="Litt A."/>
        </authorList>
    </citation>
    <scope>NUCLEOTIDE SEQUENCE [LARGE SCALE GENOMIC DNA]</scope>
    <source>
        <strain evidence="1">AR-01</strain>
    </source>
</reference>
<dbReference type="EMBL" id="JACEIK010001429">
    <property type="protein sequence ID" value="MCD7469341.1"/>
    <property type="molecule type" value="Genomic_DNA"/>
</dbReference>
<comment type="caution">
    <text evidence="1">The sequence shown here is derived from an EMBL/GenBank/DDBJ whole genome shotgun (WGS) entry which is preliminary data.</text>
</comment>
<evidence type="ECO:0000313" key="2">
    <source>
        <dbReference type="Proteomes" id="UP000823775"/>
    </source>
</evidence>
<protein>
    <submittedName>
        <fullName evidence="1">Uncharacterized protein</fullName>
    </submittedName>
</protein>
<dbReference type="Proteomes" id="UP000823775">
    <property type="component" value="Unassembled WGS sequence"/>
</dbReference>
<sequence>NGDIFVVNMDKSVDEVAEHKIVASPKRKKTKSKWVKQYLCVSKSMKWVRKFRSKDGSACA</sequence>
<accession>A0ABS8TED4</accession>
<keyword evidence="2" id="KW-1185">Reference proteome</keyword>
<name>A0ABS8TED4_DATST</name>
<organism evidence="1 2">
    <name type="scientific">Datura stramonium</name>
    <name type="common">Jimsonweed</name>
    <name type="synonym">Common thornapple</name>
    <dbReference type="NCBI Taxonomy" id="4076"/>
    <lineage>
        <taxon>Eukaryota</taxon>
        <taxon>Viridiplantae</taxon>
        <taxon>Streptophyta</taxon>
        <taxon>Embryophyta</taxon>
        <taxon>Tracheophyta</taxon>
        <taxon>Spermatophyta</taxon>
        <taxon>Magnoliopsida</taxon>
        <taxon>eudicotyledons</taxon>
        <taxon>Gunneridae</taxon>
        <taxon>Pentapetalae</taxon>
        <taxon>asterids</taxon>
        <taxon>lamiids</taxon>
        <taxon>Solanales</taxon>
        <taxon>Solanaceae</taxon>
        <taxon>Solanoideae</taxon>
        <taxon>Datureae</taxon>
        <taxon>Datura</taxon>
    </lineage>
</organism>
<gene>
    <name evidence="1" type="ORF">HAX54_008283</name>
</gene>
<evidence type="ECO:0000313" key="1">
    <source>
        <dbReference type="EMBL" id="MCD7469341.1"/>
    </source>
</evidence>
<proteinExistence type="predicted"/>
<feature type="non-terminal residue" evidence="1">
    <location>
        <position position="1"/>
    </location>
</feature>